<dbReference type="GO" id="GO:0006369">
    <property type="term" value="P:termination of RNA polymerase II transcription"/>
    <property type="evidence" value="ECO:0007669"/>
    <property type="project" value="TreeGrafter"/>
</dbReference>
<dbReference type="EMBL" id="CAJOBI010128735">
    <property type="protein sequence ID" value="CAF4714139.1"/>
    <property type="molecule type" value="Genomic_DNA"/>
</dbReference>
<accession>A0A8S3AH20</accession>
<dbReference type="InterPro" id="IPR045055">
    <property type="entry name" value="DNA2/NAM7-like"/>
</dbReference>
<dbReference type="Proteomes" id="UP000676336">
    <property type="component" value="Unassembled WGS sequence"/>
</dbReference>
<dbReference type="GO" id="GO:0016604">
    <property type="term" value="C:nuclear body"/>
    <property type="evidence" value="ECO:0007669"/>
    <property type="project" value="TreeGrafter"/>
</dbReference>
<comment type="caution">
    <text evidence="2">The sequence shown here is derived from an EMBL/GenBank/DDBJ whole genome shotgun (WGS) entry which is preliminary data.</text>
</comment>
<evidence type="ECO:0000313" key="3">
    <source>
        <dbReference type="Proteomes" id="UP000676336"/>
    </source>
</evidence>
<sequence>SCVRSGEKIGFLNDQRRLNVALTRARKGLYIVGNLREIAQQDDIWKSLVADAAERGIIFDVKEDDLPTLPRCQSQNV</sequence>
<dbReference type="InterPro" id="IPR027417">
    <property type="entry name" value="P-loop_NTPase"/>
</dbReference>
<dbReference type="Gene3D" id="3.40.50.300">
    <property type="entry name" value="P-loop containing nucleotide triphosphate hydrolases"/>
    <property type="match status" value="1"/>
</dbReference>
<evidence type="ECO:0000313" key="2">
    <source>
        <dbReference type="EMBL" id="CAF4714139.1"/>
    </source>
</evidence>
<dbReference type="PANTHER" id="PTHR10887">
    <property type="entry name" value="DNA2/NAM7 HELICASE FAMILY"/>
    <property type="match status" value="1"/>
</dbReference>
<dbReference type="PANTHER" id="PTHR10887:SF495">
    <property type="entry name" value="HELICASE SENATAXIN ISOFORM X1-RELATED"/>
    <property type="match status" value="1"/>
</dbReference>
<gene>
    <name evidence="2" type="ORF">SMN809_LOCUS43571</name>
</gene>
<feature type="domain" description="DNA2/NAM7 helicase-like C-terminal" evidence="1">
    <location>
        <begin position="1"/>
        <end position="34"/>
    </location>
</feature>
<dbReference type="InterPro" id="IPR041679">
    <property type="entry name" value="DNA2/NAM7-like_C"/>
</dbReference>
<proteinExistence type="predicted"/>
<reference evidence="2" key="1">
    <citation type="submission" date="2021-02" db="EMBL/GenBank/DDBJ databases">
        <authorList>
            <person name="Nowell W R."/>
        </authorList>
    </citation>
    <scope>NUCLEOTIDE SEQUENCE</scope>
</reference>
<organism evidence="2 3">
    <name type="scientific">Rotaria magnacalcarata</name>
    <dbReference type="NCBI Taxonomy" id="392030"/>
    <lineage>
        <taxon>Eukaryota</taxon>
        <taxon>Metazoa</taxon>
        <taxon>Spiralia</taxon>
        <taxon>Gnathifera</taxon>
        <taxon>Rotifera</taxon>
        <taxon>Eurotatoria</taxon>
        <taxon>Bdelloidea</taxon>
        <taxon>Philodinida</taxon>
        <taxon>Philodinidae</taxon>
        <taxon>Rotaria</taxon>
    </lineage>
</organism>
<dbReference type="AlphaFoldDB" id="A0A8S3AH20"/>
<name>A0A8S3AH20_9BILA</name>
<dbReference type="Pfam" id="PF13087">
    <property type="entry name" value="AAA_12"/>
    <property type="match status" value="1"/>
</dbReference>
<protein>
    <recommendedName>
        <fullName evidence="1">DNA2/NAM7 helicase-like C-terminal domain-containing protein</fullName>
    </recommendedName>
</protein>
<feature type="non-terminal residue" evidence="2">
    <location>
        <position position="1"/>
    </location>
</feature>
<evidence type="ECO:0000259" key="1">
    <source>
        <dbReference type="Pfam" id="PF13087"/>
    </source>
</evidence>
<dbReference type="GO" id="GO:0001147">
    <property type="term" value="F:transcription termination site sequence-specific DNA binding"/>
    <property type="evidence" value="ECO:0007669"/>
    <property type="project" value="TreeGrafter"/>
</dbReference>